<reference evidence="2" key="1">
    <citation type="submission" date="2023-01" db="EMBL/GenBank/DDBJ databases">
        <title>Biogeochemical cycle of methane in antarctic sediments.</title>
        <authorList>
            <person name="Roldan D.M."/>
            <person name="Menes R.J."/>
        </authorList>
    </citation>
    <scope>NUCLEOTIDE SEQUENCE [LARGE SCALE GENOMIC DNA]</scope>
    <source>
        <strain evidence="2">K-2018 MAG008</strain>
    </source>
</reference>
<gene>
    <name evidence="2" type="ORF">PSU93_04605</name>
</gene>
<feature type="compositionally biased region" description="Basic and acidic residues" evidence="1">
    <location>
        <begin position="37"/>
        <end position="46"/>
    </location>
</feature>
<dbReference type="EMBL" id="JAQSDF010000008">
    <property type="protein sequence ID" value="MDI1230416.1"/>
    <property type="molecule type" value="Genomic_DNA"/>
</dbReference>
<evidence type="ECO:0000313" key="2">
    <source>
        <dbReference type="EMBL" id="MDI1230416.1"/>
    </source>
</evidence>
<keyword evidence="3" id="KW-1185">Reference proteome</keyword>
<dbReference type="Proteomes" id="UP001160519">
    <property type="component" value="Unassembled WGS sequence"/>
</dbReference>
<feature type="region of interest" description="Disordered" evidence="1">
    <location>
        <begin position="1"/>
        <end position="46"/>
    </location>
</feature>
<proteinExistence type="predicted"/>
<name>A0AA43Q641_9GAMM</name>
<dbReference type="AlphaFoldDB" id="A0AA43Q641"/>
<evidence type="ECO:0000313" key="3">
    <source>
        <dbReference type="Proteomes" id="UP001160519"/>
    </source>
</evidence>
<accession>A0AA43Q641</accession>
<protein>
    <submittedName>
        <fullName evidence="2">Uncharacterized protein</fullName>
    </submittedName>
</protein>
<dbReference type="SUPFAM" id="SSF109709">
    <property type="entry name" value="KorB DNA-binding domain-like"/>
    <property type="match status" value="1"/>
</dbReference>
<dbReference type="Gene3D" id="1.10.10.2830">
    <property type="match status" value="1"/>
</dbReference>
<evidence type="ECO:0000256" key="1">
    <source>
        <dbReference type="SAM" id="MobiDB-lite"/>
    </source>
</evidence>
<sequence>MNLKKRGLGRGLEALLADDSAKKETHPPQTKPSADNRPAKDEMQSKPEIIEAVDGQAGMVVALFKNIQRENLLLLEEAEALKRLIEEFESILRADQS</sequence>
<comment type="caution">
    <text evidence="2">The sequence shown here is derived from an EMBL/GenBank/DDBJ whole genome shotgun (WGS) entry which is preliminary data.</text>
</comment>
<organism evidence="2 3">
    <name type="scientific">Candidatus Methylobacter titanis</name>
    <dbReference type="NCBI Taxonomy" id="3053457"/>
    <lineage>
        <taxon>Bacteria</taxon>
        <taxon>Pseudomonadati</taxon>
        <taxon>Pseudomonadota</taxon>
        <taxon>Gammaproteobacteria</taxon>
        <taxon>Methylococcales</taxon>
        <taxon>Methylococcaceae</taxon>
        <taxon>Methylobacter</taxon>
    </lineage>
</organism>